<dbReference type="Proteomes" id="UP000298652">
    <property type="component" value="Chromosome 3"/>
</dbReference>
<evidence type="ECO:0000256" key="2">
    <source>
        <dbReference type="ARBA" id="ARBA00023004"/>
    </source>
</evidence>
<dbReference type="InterPro" id="IPR005123">
    <property type="entry name" value="Oxoglu/Fe-dep_dioxygenase_dom"/>
</dbReference>
<name>A0A4U6VMY0_SETVI</name>
<dbReference type="Gene3D" id="2.60.120.330">
    <property type="entry name" value="B-lactam Antibiotic, Isopenicillin N Synthase, Chain"/>
    <property type="match status" value="1"/>
</dbReference>
<evidence type="ECO:0000256" key="1">
    <source>
        <dbReference type="ARBA" id="ARBA00022723"/>
    </source>
</evidence>
<dbReference type="GO" id="GO:0046872">
    <property type="term" value="F:metal ion binding"/>
    <property type="evidence" value="ECO:0007669"/>
    <property type="project" value="UniProtKB-KW"/>
</dbReference>
<keyword evidence="1 3" id="KW-0479">Metal-binding</keyword>
<dbReference type="GO" id="GO:0016491">
    <property type="term" value="F:oxidoreductase activity"/>
    <property type="evidence" value="ECO:0007669"/>
    <property type="project" value="UniProtKB-KW"/>
</dbReference>
<feature type="domain" description="Fe2OG dioxygenase" evidence="4">
    <location>
        <begin position="163"/>
        <end position="263"/>
    </location>
</feature>
<dbReference type="SUPFAM" id="SSF51197">
    <property type="entry name" value="Clavaminate synthase-like"/>
    <property type="match status" value="1"/>
</dbReference>
<reference evidence="5" key="1">
    <citation type="submission" date="2019-03" db="EMBL/GenBank/DDBJ databases">
        <title>WGS assembly of Setaria viridis.</title>
        <authorList>
            <person name="Huang P."/>
            <person name="Jenkins J."/>
            <person name="Grimwood J."/>
            <person name="Barry K."/>
            <person name="Healey A."/>
            <person name="Mamidi S."/>
            <person name="Sreedasyam A."/>
            <person name="Shu S."/>
            <person name="Feldman M."/>
            <person name="Wu J."/>
            <person name="Yu Y."/>
            <person name="Chen C."/>
            <person name="Johnson J."/>
            <person name="Rokhsar D."/>
            <person name="Baxter I."/>
            <person name="Schmutz J."/>
            <person name="Brutnell T."/>
            <person name="Kellogg E."/>
        </authorList>
    </citation>
    <scope>NUCLEOTIDE SEQUENCE [LARGE SCALE GENOMIC DNA]</scope>
</reference>
<proteinExistence type="inferred from homology"/>
<dbReference type="Gramene" id="TKW29049">
    <property type="protein sequence ID" value="TKW29049"/>
    <property type="gene ID" value="SEVIR_3G369900v2"/>
</dbReference>
<dbReference type="InterPro" id="IPR050295">
    <property type="entry name" value="Plant_2OG-oxidoreductases"/>
</dbReference>
<dbReference type="EMBL" id="CM016554">
    <property type="protein sequence ID" value="TKW29049.1"/>
    <property type="molecule type" value="Genomic_DNA"/>
</dbReference>
<evidence type="ECO:0000313" key="5">
    <source>
        <dbReference type="EMBL" id="TKW29049.1"/>
    </source>
</evidence>
<sequence>MESLLHSTPFHTTVPSCFIFPPDQLKPATSTAVSLPLVDLSGRRDEVCRAMHPRLRQGSRLLPGNVGHEVSKEFFQLPVAAKADFYSEDVNKANRLFSGTVYDTDGERYWRDCLHLSCSFPVGDSAKGWPDRPYRLREVVEKYTVQTRGRGPGHDYFAGDTAGGDVVLNVNHYPPCPDPSLTLGLPPHCDRCLITVLLPGTVPGLEVAYRGDWVKVEAVPNAFVVNFGCQLEIVTNGILKSIEHRVMTNLRVPRTTVATFIMPTRDCVIGPAEEFIGEDNPPCYRTLTFGEFQRIFRVVRLGSSLNCTTNLKNAQKER</sequence>
<keyword evidence="3" id="KW-0560">Oxidoreductase</keyword>
<accession>A0A4U6VMY0</accession>
<dbReference type="InterPro" id="IPR044861">
    <property type="entry name" value="IPNS-like_FE2OG_OXY"/>
</dbReference>
<evidence type="ECO:0000259" key="4">
    <source>
        <dbReference type="PROSITE" id="PS51471"/>
    </source>
</evidence>
<organism evidence="5 6">
    <name type="scientific">Setaria viridis</name>
    <name type="common">Green bristlegrass</name>
    <name type="synonym">Setaria italica subsp. viridis</name>
    <dbReference type="NCBI Taxonomy" id="4556"/>
    <lineage>
        <taxon>Eukaryota</taxon>
        <taxon>Viridiplantae</taxon>
        <taxon>Streptophyta</taxon>
        <taxon>Embryophyta</taxon>
        <taxon>Tracheophyta</taxon>
        <taxon>Spermatophyta</taxon>
        <taxon>Magnoliopsida</taxon>
        <taxon>Liliopsida</taxon>
        <taxon>Poales</taxon>
        <taxon>Poaceae</taxon>
        <taxon>PACMAD clade</taxon>
        <taxon>Panicoideae</taxon>
        <taxon>Panicodae</taxon>
        <taxon>Paniceae</taxon>
        <taxon>Cenchrinae</taxon>
        <taxon>Setaria</taxon>
    </lineage>
</organism>
<evidence type="ECO:0000256" key="3">
    <source>
        <dbReference type="RuleBase" id="RU003682"/>
    </source>
</evidence>
<protein>
    <recommendedName>
        <fullName evidence="4">Fe2OG dioxygenase domain-containing protein</fullName>
    </recommendedName>
</protein>
<comment type="similarity">
    <text evidence="3">Belongs to the iron/ascorbate-dependent oxidoreductase family.</text>
</comment>
<dbReference type="Pfam" id="PF03171">
    <property type="entry name" value="2OG-FeII_Oxy"/>
    <property type="match status" value="1"/>
</dbReference>
<dbReference type="InterPro" id="IPR027443">
    <property type="entry name" value="IPNS-like_sf"/>
</dbReference>
<dbReference type="PROSITE" id="PS51471">
    <property type="entry name" value="FE2OG_OXY"/>
    <property type="match status" value="1"/>
</dbReference>
<keyword evidence="6" id="KW-1185">Reference proteome</keyword>
<dbReference type="AlphaFoldDB" id="A0A4U6VMY0"/>
<evidence type="ECO:0000313" key="6">
    <source>
        <dbReference type="Proteomes" id="UP000298652"/>
    </source>
</evidence>
<keyword evidence="2 3" id="KW-0408">Iron</keyword>
<dbReference type="PANTHER" id="PTHR47991">
    <property type="entry name" value="OXOGLUTARATE/IRON-DEPENDENT DIOXYGENASE"/>
    <property type="match status" value="1"/>
</dbReference>
<gene>
    <name evidence="5" type="ORF">SEVIR_3G369900v2</name>
</gene>